<dbReference type="RefSeq" id="WP_257490180.1">
    <property type="nucleotide sequence ID" value="NZ_JANJZL010000002.1"/>
</dbReference>
<accession>A0A9X2MGQ6</accession>
<dbReference type="AlphaFoldDB" id="A0A9X2MGQ6"/>
<reference evidence="1" key="1">
    <citation type="submission" date="2022-07" db="EMBL/GenBank/DDBJ databases">
        <title>Enhanced cultured diversity of the mouse gut microbiota enables custom-made synthetic communities.</title>
        <authorList>
            <person name="Afrizal A."/>
        </authorList>
    </citation>
    <scope>NUCLEOTIDE SEQUENCE</scope>
    <source>
        <strain evidence="1">DSM 29482</strain>
    </source>
</reference>
<dbReference type="Proteomes" id="UP001142078">
    <property type="component" value="Unassembled WGS sequence"/>
</dbReference>
<dbReference type="EMBL" id="JANJZL010000002">
    <property type="protein sequence ID" value="MCR2043208.1"/>
    <property type="molecule type" value="Genomic_DNA"/>
</dbReference>
<proteinExistence type="predicted"/>
<protein>
    <submittedName>
        <fullName evidence="1">Uncharacterized protein</fullName>
    </submittedName>
</protein>
<sequence>MEENKKEMLIYQINSYIEQVLNLVDNQGKLDYFNIEIKNHQGNLNMQCNIADRKKVY</sequence>
<comment type="caution">
    <text evidence="1">The sequence shown here is derived from an EMBL/GenBank/DDBJ whole genome shotgun (WGS) entry which is preliminary data.</text>
</comment>
<organism evidence="1 2">
    <name type="scientific">Anaerosalibacter massiliensis</name>
    <dbReference type="NCBI Taxonomy" id="1347392"/>
    <lineage>
        <taxon>Bacteria</taxon>
        <taxon>Bacillati</taxon>
        <taxon>Bacillota</taxon>
        <taxon>Tissierellia</taxon>
        <taxon>Tissierellales</taxon>
        <taxon>Sporanaerobacteraceae</taxon>
        <taxon>Anaerosalibacter</taxon>
    </lineage>
</organism>
<keyword evidence="2" id="KW-1185">Reference proteome</keyword>
<name>A0A9X2MGQ6_9FIRM</name>
<evidence type="ECO:0000313" key="1">
    <source>
        <dbReference type="EMBL" id="MCR2043208.1"/>
    </source>
</evidence>
<gene>
    <name evidence="1" type="ORF">NSA23_03655</name>
</gene>
<evidence type="ECO:0000313" key="2">
    <source>
        <dbReference type="Proteomes" id="UP001142078"/>
    </source>
</evidence>